<dbReference type="Pfam" id="PF00702">
    <property type="entry name" value="Hydrolase"/>
    <property type="match status" value="1"/>
</dbReference>
<sequence>MPAHFPAAVLWDMDGTLVDTEPYWMVAETELITSFGGTWTHEDGLEVVGLGLWDAAVIFQARGVDMTADAIIEWMTDRVLEQVNVAVPWRPGARELLADLKRAEIPTALVTMSVHRMAARIVDAIGFHAFDVIVGGDDVELAKPHPAPYLHAADLLGVDILDCLAIEDSVPGLAAAIASGAVTIGVPLHSPLDPGPNHTLWESLAGVTHAHLASHFAQIRTGASL</sequence>
<evidence type="ECO:0000313" key="1">
    <source>
        <dbReference type="EMBL" id="QHO71155.1"/>
    </source>
</evidence>
<dbReference type="SFLD" id="SFLDG01129">
    <property type="entry name" value="C1.5:_HAD__Beta-PGM__Phosphata"/>
    <property type="match status" value="1"/>
</dbReference>
<gene>
    <name evidence="1" type="ORF">BHD05_11330</name>
</gene>
<dbReference type="KEGG" id="mant:BHD05_11330"/>
<dbReference type="InterPro" id="IPR036412">
    <property type="entry name" value="HAD-like_sf"/>
</dbReference>
<evidence type="ECO:0000313" key="2">
    <source>
        <dbReference type="Proteomes" id="UP000464507"/>
    </source>
</evidence>
<dbReference type="PRINTS" id="PR00413">
    <property type="entry name" value="HADHALOGNASE"/>
</dbReference>
<dbReference type="PANTHER" id="PTHR18901:SF38">
    <property type="entry name" value="PSEUDOURIDINE-5'-PHOSPHATASE"/>
    <property type="match status" value="1"/>
</dbReference>
<keyword evidence="1" id="KW-0378">Hydrolase</keyword>
<dbReference type="NCBIfam" id="TIGR01509">
    <property type="entry name" value="HAD-SF-IA-v3"/>
    <property type="match status" value="1"/>
</dbReference>
<accession>A0A7L5AMV6</accession>
<dbReference type="Gene3D" id="3.40.50.1000">
    <property type="entry name" value="HAD superfamily/HAD-like"/>
    <property type="match status" value="1"/>
</dbReference>
<keyword evidence="2" id="KW-1185">Reference proteome</keyword>
<dbReference type="InterPro" id="IPR023198">
    <property type="entry name" value="PGP-like_dom2"/>
</dbReference>
<dbReference type="EMBL" id="CP017146">
    <property type="protein sequence ID" value="QHO71155.1"/>
    <property type="molecule type" value="Genomic_DNA"/>
</dbReference>
<protein>
    <submittedName>
        <fullName evidence="1">Hydrolase</fullName>
    </submittedName>
</protein>
<dbReference type="SFLD" id="SFLDS00003">
    <property type="entry name" value="Haloacid_Dehalogenase"/>
    <property type="match status" value="1"/>
</dbReference>
<dbReference type="GO" id="GO:0016787">
    <property type="term" value="F:hydrolase activity"/>
    <property type="evidence" value="ECO:0007669"/>
    <property type="project" value="UniProtKB-KW"/>
</dbReference>
<reference evidence="1 2" key="1">
    <citation type="submission" date="2016-09" db="EMBL/GenBank/DDBJ databases">
        <title>Complete genome sequence of microbes from the polar regions.</title>
        <authorList>
            <person name="Liao L."/>
            <person name="Chen B."/>
        </authorList>
    </citation>
    <scope>NUCLEOTIDE SEQUENCE [LARGE SCALE GENOMIC DNA]</scope>
    <source>
        <strain evidence="1 2">ZS314</strain>
    </source>
</reference>
<dbReference type="InterPro" id="IPR006439">
    <property type="entry name" value="HAD-SF_hydro_IA"/>
</dbReference>
<dbReference type="Gene3D" id="1.10.150.240">
    <property type="entry name" value="Putative phosphatase, domain 2"/>
    <property type="match status" value="1"/>
</dbReference>
<name>A0A7L5AMV6_9MICO</name>
<proteinExistence type="predicted"/>
<dbReference type="Proteomes" id="UP000464507">
    <property type="component" value="Chromosome"/>
</dbReference>
<dbReference type="CDD" id="cd07505">
    <property type="entry name" value="HAD_BPGM-like"/>
    <property type="match status" value="1"/>
</dbReference>
<dbReference type="AlphaFoldDB" id="A0A7L5AMV6"/>
<dbReference type="SUPFAM" id="SSF56784">
    <property type="entry name" value="HAD-like"/>
    <property type="match status" value="1"/>
</dbReference>
<organism evidence="1 2">
    <name type="scientific">Marisediminicola antarctica</name>
    <dbReference type="NCBI Taxonomy" id="674079"/>
    <lineage>
        <taxon>Bacteria</taxon>
        <taxon>Bacillati</taxon>
        <taxon>Actinomycetota</taxon>
        <taxon>Actinomycetes</taxon>
        <taxon>Micrococcales</taxon>
        <taxon>Microbacteriaceae</taxon>
        <taxon>Marisediminicola</taxon>
    </lineage>
</organism>
<dbReference type="InterPro" id="IPR023214">
    <property type="entry name" value="HAD_sf"/>
</dbReference>
<dbReference type="PANTHER" id="PTHR18901">
    <property type="entry name" value="2-DEOXYGLUCOSE-6-PHOSPHATE PHOSPHATASE 2"/>
    <property type="match status" value="1"/>
</dbReference>